<sequence length="302" mass="35188">MIDRETALLKQNIYDLLHNTRIRRNDFLFILIGCFFTYFIGNGVINNLSLDCELMYYVRYIYKLLGVGVVLELSRRRLHDFGCSGKWLCIWSLIGGVVYARYYYELYSVEGLYVSFFEQIFLVELAIIFIPLVLLYFLPSNQFHNKYGDSRVQMVSSECSIGYLSSKIALANEKGILEYLMDIYIYQLFCFNGRAKRVEAIIGVASLSTIMTLNVNILSILLTFKNAIGVAWLTPISLGIFFLLYFYTIFSILMLFARRLHDSLYSTFWLILLPIPFLNIFIIYRLFVKGSWDIRSSIKESS</sequence>
<evidence type="ECO:0000313" key="3">
    <source>
        <dbReference type="Proteomes" id="UP000214973"/>
    </source>
</evidence>
<proteinExistence type="predicted"/>
<evidence type="ECO:0000313" key="2">
    <source>
        <dbReference type="EMBL" id="SNV68496.1"/>
    </source>
</evidence>
<feature type="transmembrane region" description="Helical" evidence="1">
    <location>
        <begin position="116"/>
        <end position="138"/>
    </location>
</feature>
<feature type="transmembrane region" description="Helical" evidence="1">
    <location>
        <begin position="201"/>
        <end position="224"/>
    </location>
</feature>
<dbReference type="AlphaFoldDB" id="A0A239ZD07"/>
<keyword evidence="1" id="KW-1133">Transmembrane helix</keyword>
<keyword evidence="3" id="KW-1185">Reference proteome</keyword>
<feature type="transmembrane region" description="Helical" evidence="1">
    <location>
        <begin position="230"/>
        <end position="256"/>
    </location>
</feature>
<dbReference type="GO" id="GO:0005886">
    <property type="term" value="C:plasma membrane"/>
    <property type="evidence" value="ECO:0007669"/>
    <property type="project" value="TreeGrafter"/>
</dbReference>
<feature type="transmembrane region" description="Helical" evidence="1">
    <location>
        <begin position="57"/>
        <end position="75"/>
    </location>
</feature>
<feature type="transmembrane region" description="Helical" evidence="1">
    <location>
        <begin position="268"/>
        <end position="287"/>
    </location>
</feature>
<organism evidence="2 3">
    <name type="scientific">Veillonella rodentium</name>
    <dbReference type="NCBI Taxonomy" id="248315"/>
    <lineage>
        <taxon>Bacteria</taxon>
        <taxon>Bacillati</taxon>
        <taxon>Bacillota</taxon>
        <taxon>Negativicutes</taxon>
        <taxon>Veillonellales</taxon>
        <taxon>Veillonellaceae</taxon>
        <taxon>Veillonella</taxon>
    </lineage>
</organism>
<dbReference type="RefSeq" id="WP_095066141.1">
    <property type="nucleotide sequence ID" value="NZ_LT906470.1"/>
</dbReference>
<accession>A0A239ZD07</accession>
<feature type="transmembrane region" description="Helical" evidence="1">
    <location>
        <begin position="87"/>
        <end position="104"/>
    </location>
</feature>
<evidence type="ECO:0000256" key="1">
    <source>
        <dbReference type="SAM" id="Phobius"/>
    </source>
</evidence>
<dbReference type="Proteomes" id="UP000214973">
    <property type="component" value="Chromosome 1"/>
</dbReference>
<gene>
    <name evidence="2" type="ORF">SAMEA44547418_01202</name>
</gene>
<dbReference type="KEGG" id="vrm:44547418_01202"/>
<dbReference type="InterPro" id="IPR008523">
    <property type="entry name" value="DUF805"/>
</dbReference>
<protein>
    <submittedName>
        <fullName evidence="2">Predicted membrane protein</fullName>
    </submittedName>
</protein>
<keyword evidence="1" id="KW-0472">Membrane</keyword>
<dbReference type="PANTHER" id="PTHR34980">
    <property type="entry name" value="INNER MEMBRANE PROTEIN-RELATED-RELATED"/>
    <property type="match status" value="1"/>
</dbReference>
<feature type="transmembrane region" description="Helical" evidence="1">
    <location>
        <begin position="27"/>
        <end position="45"/>
    </location>
</feature>
<dbReference type="EMBL" id="LT906470">
    <property type="protein sequence ID" value="SNV68496.1"/>
    <property type="molecule type" value="Genomic_DNA"/>
</dbReference>
<name>A0A239ZD07_9FIRM</name>
<keyword evidence="1" id="KW-0812">Transmembrane</keyword>
<dbReference type="Pfam" id="PF05656">
    <property type="entry name" value="DUF805"/>
    <property type="match status" value="2"/>
</dbReference>
<reference evidence="2 3" key="1">
    <citation type="submission" date="2017-06" db="EMBL/GenBank/DDBJ databases">
        <authorList>
            <consortium name="Pathogen Informatics"/>
        </authorList>
    </citation>
    <scope>NUCLEOTIDE SEQUENCE [LARGE SCALE GENOMIC DNA]</scope>
    <source>
        <strain evidence="2 3">NCTC12018</strain>
    </source>
</reference>